<dbReference type="AlphaFoldDB" id="A0A4Y2H957"/>
<evidence type="ECO:0000313" key="1">
    <source>
        <dbReference type="EMBL" id="GBM61338.1"/>
    </source>
</evidence>
<organism evidence="1 2">
    <name type="scientific">Araneus ventricosus</name>
    <name type="common">Orbweaver spider</name>
    <name type="synonym">Epeira ventricosa</name>
    <dbReference type="NCBI Taxonomy" id="182803"/>
    <lineage>
        <taxon>Eukaryota</taxon>
        <taxon>Metazoa</taxon>
        <taxon>Ecdysozoa</taxon>
        <taxon>Arthropoda</taxon>
        <taxon>Chelicerata</taxon>
        <taxon>Arachnida</taxon>
        <taxon>Araneae</taxon>
        <taxon>Araneomorphae</taxon>
        <taxon>Entelegynae</taxon>
        <taxon>Araneoidea</taxon>
        <taxon>Araneidae</taxon>
        <taxon>Araneus</taxon>
    </lineage>
</organism>
<name>A0A4Y2H957_ARAVE</name>
<dbReference type="EMBL" id="BGPR01001763">
    <property type="protein sequence ID" value="GBM61338.1"/>
    <property type="molecule type" value="Genomic_DNA"/>
</dbReference>
<keyword evidence="2" id="KW-1185">Reference proteome</keyword>
<protein>
    <submittedName>
        <fullName evidence="1">Uncharacterized protein</fullName>
    </submittedName>
</protein>
<accession>A0A4Y2H957</accession>
<proteinExistence type="predicted"/>
<gene>
    <name evidence="1" type="ORF">AVEN_150486_1</name>
</gene>
<comment type="caution">
    <text evidence="1">The sequence shown here is derived from an EMBL/GenBank/DDBJ whole genome shotgun (WGS) entry which is preliminary data.</text>
</comment>
<evidence type="ECO:0000313" key="2">
    <source>
        <dbReference type="Proteomes" id="UP000499080"/>
    </source>
</evidence>
<sequence>MVGLGGLVVRSRPRNPIPLKIRRVWGLLHAKSYVVAKRPPPLVWRASLGRGMPSQVSSSSSDRDSKLRGIALVLLQKRDVNPTYMWAVDSIFVDLENLFRSQRRFKSPH</sequence>
<dbReference type="Proteomes" id="UP000499080">
    <property type="component" value="Unassembled WGS sequence"/>
</dbReference>
<reference evidence="1 2" key="1">
    <citation type="journal article" date="2019" name="Sci. Rep.">
        <title>Orb-weaving spider Araneus ventricosus genome elucidates the spidroin gene catalogue.</title>
        <authorList>
            <person name="Kono N."/>
            <person name="Nakamura H."/>
            <person name="Ohtoshi R."/>
            <person name="Moran D.A.P."/>
            <person name="Shinohara A."/>
            <person name="Yoshida Y."/>
            <person name="Fujiwara M."/>
            <person name="Mori M."/>
            <person name="Tomita M."/>
            <person name="Arakawa K."/>
        </authorList>
    </citation>
    <scope>NUCLEOTIDE SEQUENCE [LARGE SCALE GENOMIC DNA]</scope>
</reference>